<reference evidence="2" key="1">
    <citation type="journal article" date="2021" name="Open Biol.">
        <title>Shared evolutionary footprints suggest mitochondrial oxidative damage underlies multiple complex I losses in fungi.</title>
        <authorList>
            <person name="Schikora-Tamarit M.A."/>
            <person name="Marcet-Houben M."/>
            <person name="Nosek J."/>
            <person name="Gabaldon T."/>
        </authorList>
    </citation>
    <scope>NUCLEOTIDE SEQUENCE</scope>
    <source>
        <strain evidence="2">CBS2887</strain>
    </source>
</reference>
<evidence type="ECO:0000256" key="1">
    <source>
        <dbReference type="SAM" id="Phobius"/>
    </source>
</evidence>
<evidence type="ECO:0000313" key="2">
    <source>
        <dbReference type="EMBL" id="KAH3680354.1"/>
    </source>
</evidence>
<sequence length="139" mass="14712">MTGSIVLNGNLTSSACPLIQPETVTIRLARRLLCKGTNSKVFTSPVLFSIPLEPALAPIAVLPKVTKVVPPAPARNPAVPEIPIVESPAAIPPPITGANSPPLRPKIKAPPIVAIPTYMYLFLLDFAPLVFIKVSSSQF</sequence>
<name>A0A9P8Q018_WICPI</name>
<reference evidence="2" key="2">
    <citation type="submission" date="2021-01" db="EMBL/GenBank/DDBJ databases">
        <authorList>
            <person name="Schikora-Tamarit M.A."/>
        </authorList>
    </citation>
    <scope>NUCLEOTIDE SEQUENCE</scope>
    <source>
        <strain evidence="2">CBS2887</strain>
    </source>
</reference>
<organism evidence="2 3">
    <name type="scientific">Wickerhamomyces pijperi</name>
    <name type="common">Yeast</name>
    <name type="synonym">Pichia pijperi</name>
    <dbReference type="NCBI Taxonomy" id="599730"/>
    <lineage>
        <taxon>Eukaryota</taxon>
        <taxon>Fungi</taxon>
        <taxon>Dikarya</taxon>
        <taxon>Ascomycota</taxon>
        <taxon>Saccharomycotina</taxon>
        <taxon>Saccharomycetes</taxon>
        <taxon>Phaffomycetales</taxon>
        <taxon>Wickerhamomycetaceae</taxon>
        <taxon>Wickerhamomyces</taxon>
    </lineage>
</organism>
<protein>
    <submittedName>
        <fullName evidence="2">Uncharacterized protein</fullName>
    </submittedName>
</protein>
<dbReference type="Proteomes" id="UP000774326">
    <property type="component" value="Unassembled WGS sequence"/>
</dbReference>
<gene>
    <name evidence="2" type="ORF">WICPIJ_008313</name>
</gene>
<dbReference type="EMBL" id="JAEUBG010004746">
    <property type="protein sequence ID" value="KAH3680354.1"/>
    <property type="molecule type" value="Genomic_DNA"/>
</dbReference>
<accession>A0A9P8Q018</accession>
<keyword evidence="1" id="KW-0812">Transmembrane</keyword>
<proteinExistence type="predicted"/>
<keyword evidence="1" id="KW-1133">Transmembrane helix</keyword>
<evidence type="ECO:0000313" key="3">
    <source>
        <dbReference type="Proteomes" id="UP000774326"/>
    </source>
</evidence>
<keyword evidence="1" id="KW-0472">Membrane</keyword>
<keyword evidence="3" id="KW-1185">Reference proteome</keyword>
<feature type="transmembrane region" description="Helical" evidence="1">
    <location>
        <begin position="112"/>
        <end position="132"/>
    </location>
</feature>
<comment type="caution">
    <text evidence="2">The sequence shown here is derived from an EMBL/GenBank/DDBJ whole genome shotgun (WGS) entry which is preliminary data.</text>
</comment>
<dbReference type="AlphaFoldDB" id="A0A9P8Q018"/>